<dbReference type="AlphaFoldDB" id="A0A0X1KJM9"/>
<keyword evidence="2" id="KW-0808">Transferase</keyword>
<dbReference type="NCBIfam" id="NF047752">
    <property type="entry name" value="MntA_antitoxin"/>
    <property type="match status" value="1"/>
</dbReference>
<protein>
    <submittedName>
        <fullName evidence="2">Nucleotidyltransferase</fullName>
    </submittedName>
</protein>
<dbReference type="Proteomes" id="UP000062043">
    <property type="component" value="Chromosome"/>
</dbReference>
<dbReference type="GO" id="GO:0016740">
    <property type="term" value="F:transferase activity"/>
    <property type="evidence" value="ECO:0007669"/>
    <property type="project" value="UniProtKB-KW"/>
</dbReference>
<dbReference type="Gene3D" id="3.30.460.10">
    <property type="entry name" value="Beta Polymerase, domain 2"/>
    <property type="match status" value="1"/>
</dbReference>
<evidence type="ECO:0000313" key="3">
    <source>
        <dbReference type="Proteomes" id="UP000062043"/>
    </source>
</evidence>
<dbReference type="InterPro" id="IPR052930">
    <property type="entry name" value="TA_antitoxin_MntA"/>
</dbReference>
<dbReference type="Pfam" id="PF18765">
    <property type="entry name" value="Polbeta"/>
    <property type="match status" value="1"/>
</dbReference>
<gene>
    <name evidence="2" type="ORF">X802_04145</name>
</gene>
<dbReference type="OrthoDB" id="23323at2157"/>
<dbReference type="RefSeq" id="WP_062371220.1">
    <property type="nucleotide sequence ID" value="NZ_CP007140.1"/>
</dbReference>
<evidence type="ECO:0000313" key="2">
    <source>
        <dbReference type="EMBL" id="AJC71447.1"/>
    </source>
</evidence>
<sequence>MQVYTLSREEKEKIIELLRGYLLKSEEVVFAYLHGSFTEDRPFRDIDIAVYVKGSVSPFCEEELEDELSRLIGLPVDVRILNSAPVTFRFRAIGGLLLFSRDEKARCDFEERTMREYHDYSYYLNIYRREALGIR</sequence>
<dbReference type="PATRIC" id="fig|1432656.3.peg.806"/>
<organism evidence="2 3">
    <name type="scientific">Thermococcus guaymasensis DSM 11113</name>
    <dbReference type="NCBI Taxonomy" id="1432656"/>
    <lineage>
        <taxon>Archaea</taxon>
        <taxon>Methanobacteriati</taxon>
        <taxon>Methanobacteriota</taxon>
        <taxon>Thermococci</taxon>
        <taxon>Thermococcales</taxon>
        <taxon>Thermococcaceae</taxon>
        <taxon>Thermococcus</taxon>
    </lineage>
</organism>
<dbReference type="SUPFAM" id="SSF81301">
    <property type="entry name" value="Nucleotidyltransferase"/>
    <property type="match status" value="1"/>
</dbReference>
<dbReference type="EMBL" id="CP007140">
    <property type="protein sequence ID" value="AJC71447.1"/>
    <property type="molecule type" value="Genomic_DNA"/>
</dbReference>
<evidence type="ECO:0000259" key="1">
    <source>
        <dbReference type="Pfam" id="PF18765"/>
    </source>
</evidence>
<dbReference type="GeneID" id="27134845"/>
<dbReference type="PANTHER" id="PTHR43852:SF3">
    <property type="entry name" value="NUCLEOTIDYLTRANSFERASE"/>
    <property type="match status" value="1"/>
</dbReference>
<proteinExistence type="predicted"/>
<keyword evidence="3" id="KW-1185">Reference proteome</keyword>
<feature type="domain" description="Polymerase beta nucleotidyltransferase" evidence="1">
    <location>
        <begin position="20"/>
        <end position="104"/>
    </location>
</feature>
<dbReference type="CDD" id="cd05403">
    <property type="entry name" value="NT_KNTase_like"/>
    <property type="match status" value="1"/>
</dbReference>
<accession>A0A0X1KJM9</accession>
<dbReference type="InterPro" id="IPR041633">
    <property type="entry name" value="Polbeta"/>
</dbReference>
<dbReference type="KEGG" id="tgy:X802_04145"/>
<dbReference type="STRING" id="1432656.X802_04145"/>
<dbReference type="InterPro" id="IPR043519">
    <property type="entry name" value="NT_sf"/>
</dbReference>
<name>A0A0X1KJM9_9EURY</name>
<dbReference type="PANTHER" id="PTHR43852">
    <property type="entry name" value="NUCLEOTIDYLTRANSFERASE"/>
    <property type="match status" value="1"/>
</dbReference>
<reference evidence="2 3" key="1">
    <citation type="submission" date="2014-01" db="EMBL/GenBank/DDBJ databases">
        <title>Genome sequencing of Thermococcus guaymasensis.</title>
        <authorList>
            <person name="Zhang X."/>
            <person name="Alvare G."/>
            <person name="Fristensky B."/>
            <person name="Chen L."/>
            <person name="Suen T."/>
            <person name="Chen Q."/>
            <person name="Ma K."/>
        </authorList>
    </citation>
    <scope>NUCLEOTIDE SEQUENCE [LARGE SCALE GENOMIC DNA]</scope>
    <source>
        <strain evidence="2 3">DSM 11113</strain>
    </source>
</reference>